<organism evidence="2 3">
    <name type="scientific">Coffea canephora</name>
    <name type="common">Robusta coffee</name>
    <dbReference type="NCBI Taxonomy" id="49390"/>
    <lineage>
        <taxon>Eukaryota</taxon>
        <taxon>Viridiplantae</taxon>
        <taxon>Streptophyta</taxon>
        <taxon>Embryophyta</taxon>
        <taxon>Tracheophyta</taxon>
        <taxon>Spermatophyta</taxon>
        <taxon>Magnoliopsida</taxon>
        <taxon>eudicotyledons</taxon>
        <taxon>Gunneridae</taxon>
        <taxon>Pentapetalae</taxon>
        <taxon>asterids</taxon>
        <taxon>lamiids</taxon>
        <taxon>Gentianales</taxon>
        <taxon>Rubiaceae</taxon>
        <taxon>Ixoroideae</taxon>
        <taxon>Gardenieae complex</taxon>
        <taxon>Bertiereae - Coffeeae clade</taxon>
        <taxon>Coffeeae</taxon>
        <taxon>Coffea</taxon>
    </lineage>
</organism>
<dbReference type="STRING" id="49390.A0A068U767"/>
<dbReference type="GO" id="GO:0010027">
    <property type="term" value="P:thylakoid membrane organization"/>
    <property type="evidence" value="ECO:0007669"/>
    <property type="project" value="InterPro"/>
</dbReference>
<proteinExistence type="predicted"/>
<feature type="region of interest" description="Disordered" evidence="1">
    <location>
        <begin position="120"/>
        <end position="142"/>
    </location>
</feature>
<dbReference type="PANTHER" id="PTHR35745:SF1">
    <property type="entry name" value="OS04G0513000 PROTEIN"/>
    <property type="match status" value="1"/>
</dbReference>
<feature type="region of interest" description="Disordered" evidence="1">
    <location>
        <begin position="232"/>
        <end position="268"/>
    </location>
</feature>
<dbReference type="Gramene" id="CDP03458">
    <property type="protein sequence ID" value="CDP03458"/>
    <property type="gene ID" value="GSCOC_T00015225001"/>
</dbReference>
<protein>
    <submittedName>
        <fullName evidence="2">Uncharacterized protein</fullName>
    </submittedName>
</protein>
<accession>A0A068U767</accession>
<dbReference type="InterPro" id="IPR040003">
    <property type="entry name" value="PG18-like"/>
</dbReference>
<evidence type="ECO:0000313" key="2">
    <source>
        <dbReference type="EMBL" id="CDP03458.1"/>
    </source>
</evidence>
<sequence length="268" mass="29358">MNYNLFKRMEYKKKKKPLTSFTIFLLPAYFQLNTGKKLNKSVGRFKKLLGAEPDKKMSRGFIASPPPTSVVVSPPRIPSKPLQRCGTYQSWNYSSKSVHSLFFWDLKLSKSGSEKPSRISFLRCNSSTDPGGPPGPGDNDSKTILDAFFLGKALAESVNERIESAVGEFLSAVGRLQAEQQKQVQDFQEEVLERAKKAKERAAREAMEAQGIIPKSSSTNISPVTNGVASEITQSAVNSVTPADKPVQSNTSPQPTNDDPVLGASNED</sequence>
<name>A0A068U767_COFCA</name>
<dbReference type="EMBL" id="HG739094">
    <property type="protein sequence ID" value="CDP03458.1"/>
    <property type="molecule type" value="Genomic_DNA"/>
</dbReference>
<evidence type="ECO:0000313" key="3">
    <source>
        <dbReference type="Proteomes" id="UP000295252"/>
    </source>
</evidence>
<reference evidence="3" key="1">
    <citation type="journal article" date="2014" name="Science">
        <title>The coffee genome provides insight into the convergent evolution of caffeine biosynthesis.</title>
        <authorList>
            <person name="Denoeud F."/>
            <person name="Carretero-Paulet L."/>
            <person name="Dereeper A."/>
            <person name="Droc G."/>
            <person name="Guyot R."/>
            <person name="Pietrella M."/>
            <person name="Zheng C."/>
            <person name="Alberti A."/>
            <person name="Anthony F."/>
            <person name="Aprea G."/>
            <person name="Aury J.M."/>
            <person name="Bento P."/>
            <person name="Bernard M."/>
            <person name="Bocs S."/>
            <person name="Campa C."/>
            <person name="Cenci A."/>
            <person name="Combes M.C."/>
            <person name="Crouzillat D."/>
            <person name="Da Silva C."/>
            <person name="Daddiego L."/>
            <person name="De Bellis F."/>
            <person name="Dussert S."/>
            <person name="Garsmeur O."/>
            <person name="Gayraud T."/>
            <person name="Guignon V."/>
            <person name="Jahn K."/>
            <person name="Jamilloux V."/>
            <person name="Joet T."/>
            <person name="Labadie K."/>
            <person name="Lan T."/>
            <person name="Leclercq J."/>
            <person name="Lepelley M."/>
            <person name="Leroy T."/>
            <person name="Li L.T."/>
            <person name="Librado P."/>
            <person name="Lopez L."/>
            <person name="Munoz A."/>
            <person name="Noel B."/>
            <person name="Pallavicini A."/>
            <person name="Perrotta G."/>
            <person name="Poncet V."/>
            <person name="Pot D."/>
            <person name="Priyono X."/>
            <person name="Rigoreau M."/>
            <person name="Rouard M."/>
            <person name="Rozas J."/>
            <person name="Tranchant-Dubreuil C."/>
            <person name="VanBuren R."/>
            <person name="Zhang Q."/>
            <person name="Andrade A.C."/>
            <person name="Argout X."/>
            <person name="Bertrand B."/>
            <person name="de Kochko A."/>
            <person name="Graziosi G."/>
            <person name="Henry R.J."/>
            <person name="Jayarama X."/>
            <person name="Ming R."/>
            <person name="Nagai C."/>
            <person name="Rounsley S."/>
            <person name="Sankoff D."/>
            <person name="Giuliano G."/>
            <person name="Albert V.A."/>
            <person name="Wincker P."/>
            <person name="Lashermes P."/>
        </authorList>
    </citation>
    <scope>NUCLEOTIDE SEQUENCE [LARGE SCALE GENOMIC DNA]</scope>
    <source>
        <strain evidence="3">cv. DH200-94</strain>
    </source>
</reference>
<dbReference type="GO" id="GO:0009535">
    <property type="term" value="C:chloroplast thylakoid membrane"/>
    <property type="evidence" value="ECO:0007669"/>
    <property type="project" value="TreeGrafter"/>
</dbReference>
<keyword evidence="3" id="KW-1185">Reference proteome</keyword>
<gene>
    <name evidence="2" type="ORF">GSCOC_T00015225001</name>
</gene>
<dbReference type="OrthoDB" id="532061at2759"/>
<feature type="region of interest" description="Disordered" evidence="1">
    <location>
        <begin position="205"/>
        <end position="224"/>
    </location>
</feature>
<feature type="compositionally biased region" description="Polar residues" evidence="1">
    <location>
        <begin position="215"/>
        <end position="224"/>
    </location>
</feature>
<dbReference type="AlphaFoldDB" id="A0A068U767"/>
<dbReference type="InParanoid" id="A0A068U767"/>
<evidence type="ECO:0000256" key="1">
    <source>
        <dbReference type="SAM" id="MobiDB-lite"/>
    </source>
</evidence>
<dbReference type="PANTHER" id="PTHR35745">
    <property type="entry name" value="BNACNNG14650D PROTEIN"/>
    <property type="match status" value="1"/>
</dbReference>
<dbReference type="Pfam" id="PF20711">
    <property type="entry name" value="DUF6825"/>
    <property type="match status" value="1"/>
</dbReference>
<dbReference type="PhylomeDB" id="A0A068U767"/>
<feature type="compositionally biased region" description="Polar residues" evidence="1">
    <location>
        <begin position="232"/>
        <end position="257"/>
    </location>
</feature>
<dbReference type="Proteomes" id="UP000295252">
    <property type="component" value="Chromosome V"/>
</dbReference>